<proteinExistence type="predicted"/>
<dbReference type="Proteomes" id="UP000308652">
    <property type="component" value="Unassembled WGS sequence"/>
</dbReference>
<feature type="region of interest" description="Disordered" evidence="1">
    <location>
        <begin position="24"/>
        <end position="43"/>
    </location>
</feature>
<reference evidence="2 3" key="1">
    <citation type="journal article" date="2019" name="Nat. Ecol. Evol.">
        <title>Megaphylogeny resolves global patterns of mushroom evolution.</title>
        <authorList>
            <person name="Varga T."/>
            <person name="Krizsan K."/>
            <person name="Foldi C."/>
            <person name="Dima B."/>
            <person name="Sanchez-Garcia M."/>
            <person name="Sanchez-Ramirez S."/>
            <person name="Szollosi G.J."/>
            <person name="Szarkandi J.G."/>
            <person name="Papp V."/>
            <person name="Albert L."/>
            <person name="Andreopoulos W."/>
            <person name="Angelini C."/>
            <person name="Antonin V."/>
            <person name="Barry K.W."/>
            <person name="Bougher N.L."/>
            <person name="Buchanan P."/>
            <person name="Buyck B."/>
            <person name="Bense V."/>
            <person name="Catcheside P."/>
            <person name="Chovatia M."/>
            <person name="Cooper J."/>
            <person name="Damon W."/>
            <person name="Desjardin D."/>
            <person name="Finy P."/>
            <person name="Geml J."/>
            <person name="Haridas S."/>
            <person name="Hughes K."/>
            <person name="Justo A."/>
            <person name="Karasinski D."/>
            <person name="Kautmanova I."/>
            <person name="Kiss B."/>
            <person name="Kocsube S."/>
            <person name="Kotiranta H."/>
            <person name="LaButti K.M."/>
            <person name="Lechner B.E."/>
            <person name="Liimatainen K."/>
            <person name="Lipzen A."/>
            <person name="Lukacs Z."/>
            <person name="Mihaltcheva S."/>
            <person name="Morgado L.N."/>
            <person name="Niskanen T."/>
            <person name="Noordeloos M.E."/>
            <person name="Ohm R.A."/>
            <person name="Ortiz-Santana B."/>
            <person name="Ovrebo C."/>
            <person name="Racz N."/>
            <person name="Riley R."/>
            <person name="Savchenko A."/>
            <person name="Shiryaev A."/>
            <person name="Soop K."/>
            <person name="Spirin V."/>
            <person name="Szebenyi C."/>
            <person name="Tomsovsky M."/>
            <person name="Tulloss R.E."/>
            <person name="Uehling J."/>
            <person name="Grigoriev I.V."/>
            <person name="Vagvolgyi C."/>
            <person name="Papp T."/>
            <person name="Martin F.M."/>
            <person name="Miettinen O."/>
            <person name="Hibbett D.S."/>
            <person name="Nagy L.G."/>
        </authorList>
    </citation>
    <scope>NUCLEOTIDE SEQUENCE [LARGE SCALE GENOMIC DNA]</scope>
    <source>
        <strain evidence="2 3">CBS 166.37</strain>
    </source>
</reference>
<keyword evidence="3" id="KW-1185">Reference proteome</keyword>
<name>A0A5C3LWR5_9AGAR</name>
<organism evidence="2 3">
    <name type="scientific">Crucibulum laeve</name>
    <dbReference type="NCBI Taxonomy" id="68775"/>
    <lineage>
        <taxon>Eukaryota</taxon>
        <taxon>Fungi</taxon>
        <taxon>Dikarya</taxon>
        <taxon>Basidiomycota</taxon>
        <taxon>Agaricomycotina</taxon>
        <taxon>Agaricomycetes</taxon>
        <taxon>Agaricomycetidae</taxon>
        <taxon>Agaricales</taxon>
        <taxon>Agaricineae</taxon>
        <taxon>Nidulariaceae</taxon>
        <taxon>Crucibulum</taxon>
    </lineage>
</organism>
<evidence type="ECO:0000313" key="3">
    <source>
        <dbReference type="Proteomes" id="UP000308652"/>
    </source>
</evidence>
<dbReference type="AlphaFoldDB" id="A0A5C3LWR5"/>
<sequence length="93" mass="9880">MQGNSSLVASVQLLSLPLMRPTSALRSTGRARSTPRHSYCSSPTTIDAKDSRASYYESRLSYAISEIFGNAPSIPSCIFTLATPAVSNPSPNA</sequence>
<gene>
    <name evidence="2" type="ORF">BDQ12DRAFT_725022</name>
</gene>
<protein>
    <submittedName>
        <fullName evidence="2">Uncharacterized protein</fullName>
    </submittedName>
</protein>
<accession>A0A5C3LWR5</accession>
<evidence type="ECO:0000256" key="1">
    <source>
        <dbReference type="SAM" id="MobiDB-lite"/>
    </source>
</evidence>
<dbReference type="EMBL" id="ML213613">
    <property type="protein sequence ID" value="TFK36556.1"/>
    <property type="molecule type" value="Genomic_DNA"/>
</dbReference>
<evidence type="ECO:0000313" key="2">
    <source>
        <dbReference type="EMBL" id="TFK36556.1"/>
    </source>
</evidence>